<gene>
    <name evidence="1" type="ORF">V6N12_065941</name>
</gene>
<organism evidence="1 2">
    <name type="scientific">Hibiscus sabdariffa</name>
    <name type="common">roselle</name>
    <dbReference type="NCBI Taxonomy" id="183260"/>
    <lineage>
        <taxon>Eukaryota</taxon>
        <taxon>Viridiplantae</taxon>
        <taxon>Streptophyta</taxon>
        <taxon>Embryophyta</taxon>
        <taxon>Tracheophyta</taxon>
        <taxon>Spermatophyta</taxon>
        <taxon>Magnoliopsida</taxon>
        <taxon>eudicotyledons</taxon>
        <taxon>Gunneridae</taxon>
        <taxon>Pentapetalae</taxon>
        <taxon>rosids</taxon>
        <taxon>malvids</taxon>
        <taxon>Malvales</taxon>
        <taxon>Malvaceae</taxon>
        <taxon>Malvoideae</taxon>
        <taxon>Hibiscus</taxon>
    </lineage>
</organism>
<keyword evidence="2" id="KW-1185">Reference proteome</keyword>
<reference evidence="1 2" key="1">
    <citation type="journal article" date="2024" name="G3 (Bethesda)">
        <title>Genome assembly of Hibiscus sabdariffa L. provides insights into metabolisms of medicinal natural products.</title>
        <authorList>
            <person name="Kim T."/>
        </authorList>
    </citation>
    <scope>NUCLEOTIDE SEQUENCE [LARGE SCALE GENOMIC DNA]</scope>
    <source>
        <strain evidence="1">TK-2024</strain>
        <tissue evidence="1">Old leaves</tissue>
    </source>
</reference>
<comment type="caution">
    <text evidence="1">The sequence shown here is derived from an EMBL/GenBank/DDBJ whole genome shotgun (WGS) entry which is preliminary data.</text>
</comment>
<dbReference type="Proteomes" id="UP001472677">
    <property type="component" value="Unassembled WGS sequence"/>
</dbReference>
<protein>
    <submittedName>
        <fullName evidence="1">Uncharacterized protein</fullName>
    </submittedName>
</protein>
<proteinExistence type="predicted"/>
<accession>A0ABR1ZTS0</accession>
<sequence length="103" mass="12091">MEIIVVGAAANIFSEAEKGIFHDAKRHVRYVIFYQKTVDKFDEKLKTLAAKNMCGARCRCRKEEQGEDKSRYPGMEPQREWTRGFDEEKFHDTFTKCHNVVDE</sequence>
<evidence type="ECO:0000313" key="1">
    <source>
        <dbReference type="EMBL" id="KAK8484123.1"/>
    </source>
</evidence>
<name>A0ABR1ZTS0_9ROSI</name>
<dbReference type="EMBL" id="JBBPBM010001455">
    <property type="protein sequence ID" value="KAK8484123.1"/>
    <property type="molecule type" value="Genomic_DNA"/>
</dbReference>
<evidence type="ECO:0000313" key="2">
    <source>
        <dbReference type="Proteomes" id="UP001472677"/>
    </source>
</evidence>